<feature type="domain" description="DUF11" evidence="2">
    <location>
        <begin position="255"/>
        <end position="354"/>
    </location>
</feature>
<dbReference type="Proteomes" id="UP000324974">
    <property type="component" value="Chromosome"/>
</dbReference>
<reference evidence="4" key="1">
    <citation type="submission" date="2019-08" db="EMBL/GenBank/DDBJ databases">
        <title>Limnoglobus roseus gen. nov., sp. nov., a novel freshwater planctomycete with a giant genome from the family Gemmataceae.</title>
        <authorList>
            <person name="Kulichevskaya I.S."/>
            <person name="Naumoff D.G."/>
            <person name="Miroshnikov K."/>
            <person name="Ivanova A."/>
            <person name="Philippov D.A."/>
            <person name="Hakobyan A."/>
            <person name="Rijpstra I.C."/>
            <person name="Sinninghe Damste J.S."/>
            <person name="Liesack W."/>
            <person name="Dedysh S.N."/>
        </authorList>
    </citation>
    <scope>NUCLEOTIDE SEQUENCE [LARGE SCALE GENOMIC DNA]</scope>
    <source>
        <strain evidence="4">PX52</strain>
    </source>
</reference>
<dbReference type="PANTHER" id="PTHR34819">
    <property type="entry name" value="LARGE CYSTEINE-RICH PERIPLASMIC PROTEIN OMCB"/>
    <property type="match status" value="1"/>
</dbReference>
<dbReference type="PROSITE" id="PS51257">
    <property type="entry name" value="PROKAR_LIPOPROTEIN"/>
    <property type="match status" value="1"/>
</dbReference>
<evidence type="ECO:0000313" key="3">
    <source>
        <dbReference type="EMBL" id="QEL19425.1"/>
    </source>
</evidence>
<feature type="domain" description="DUF11" evidence="2">
    <location>
        <begin position="463"/>
        <end position="550"/>
    </location>
</feature>
<accession>A0A5C1ALH9</accession>
<feature type="region of interest" description="Disordered" evidence="1">
    <location>
        <begin position="194"/>
        <end position="246"/>
    </location>
</feature>
<dbReference type="InterPro" id="IPR051172">
    <property type="entry name" value="Chlamydia_OmcB"/>
</dbReference>
<dbReference type="AlphaFoldDB" id="A0A5C1ALH9"/>
<feature type="compositionally biased region" description="Low complexity" evidence="1">
    <location>
        <begin position="199"/>
        <end position="210"/>
    </location>
</feature>
<feature type="region of interest" description="Disordered" evidence="1">
    <location>
        <begin position="31"/>
        <end position="69"/>
    </location>
</feature>
<feature type="compositionally biased region" description="Polar residues" evidence="1">
    <location>
        <begin position="214"/>
        <end position="238"/>
    </location>
</feature>
<proteinExistence type="predicted"/>
<gene>
    <name evidence="3" type="ORF">PX52LOC_06497</name>
</gene>
<dbReference type="OrthoDB" id="282600at2"/>
<dbReference type="EMBL" id="CP042425">
    <property type="protein sequence ID" value="QEL19425.1"/>
    <property type="molecule type" value="Genomic_DNA"/>
</dbReference>
<feature type="domain" description="DUF11" evidence="2">
    <location>
        <begin position="593"/>
        <end position="685"/>
    </location>
</feature>
<evidence type="ECO:0000259" key="2">
    <source>
        <dbReference type="Pfam" id="PF01345"/>
    </source>
</evidence>
<dbReference type="PANTHER" id="PTHR34819:SF3">
    <property type="entry name" value="CELL SURFACE PROTEIN"/>
    <property type="match status" value="1"/>
</dbReference>
<dbReference type="Gene3D" id="2.60.40.10">
    <property type="entry name" value="Immunoglobulins"/>
    <property type="match status" value="3"/>
</dbReference>
<dbReference type="InterPro" id="IPR001434">
    <property type="entry name" value="OmcB-like_DUF11"/>
</dbReference>
<evidence type="ECO:0000256" key="1">
    <source>
        <dbReference type="SAM" id="MobiDB-lite"/>
    </source>
</evidence>
<dbReference type="Pfam" id="PF01345">
    <property type="entry name" value="DUF11"/>
    <property type="match status" value="3"/>
</dbReference>
<name>A0A5C1ALH9_9BACT</name>
<dbReference type="KEGG" id="lrs:PX52LOC_06497"/>
<organism evidence="3 4">
    <name type="scientific">Limnoglobus roseus</name>
    <dbReference type="NCBI Taxonomy" id="2598579"/>
    <lineage>
        <taxon>Bacteria</taxon>
        <taxon>Pseudomonadati</taxon>
        <taxon>Planctomycetota</taxon>
        <taxon>Planctomycetia</taxon>
        <taxon>Gemmatales</taxon>
        <taxon>Gemmataceae</taxon>
        <taxon>Limnoglobus</taxon>
    </lineage>
</organism>
<protein>
    <recommendedName>
        <fullName evidence="2">DUF11 domain-containing protein</fullName>
    </recommendedName>
</protein>
<evidence type="ECO:0000313" key="4">
    <source>
        <dbReference type="Proteomes" id="UP000324974"/>
    </source>
</evidence>
<keyword evidence="4" id="KW-1185">Reference proteome</keyword>
<sequence length="701" mass="73878">MRPMLGILIGGLIAIGSGCANSSRERLRAMDSLSNDGDRRSESSTGRDTPRSSTSGVGRLEVTPTSRTNRVNAEQALIATFYDRDGSTRSRRRVEWTLEGPGSIAATDEGGFLPNRGKKIDSKYAVVYTNTFSQSVKRDNARDDFEVHQGQTYCVVTSPVEGQTTVTAYAPDISDVEKGRVVVKLTWTKGQFRKDAAATEETTPPTADPDTTPRENPTTSAKENGTTTPRENGSLTSRPRSDEGVQVSLDVKVPKAVGVNQEVPVTISLANVGKAESQPLTVKATIPDHAEFVRADPPALRRSGNTFTWAFEGLPGSKNQDITVVVRPTKKAALNITATAETADGMRAEQQAGSDVDTAAMKVKVDAPTYVSTGDEATVRVTVTNTGNVPISNAVAWVDVPDLKNAPLEKSIGSIAARGTKTVFVPVTLDKAGKFPVKVNVTANGGLAERGDAILTVGRAELEVTMSGPETISVRQDGLFEYRVTNRGDAPLADVKVQATLPRGLTAATATENGRTSDAGAAWSLGTLAAGESKVLRLNTTSDRQAEKLAVAVSADGEMPGGNRVKAKGASSLVSIVGLPVLTLVVADPVGPVRVGGKAVFRVTVRNRGNASAHNVVVSAEATDELQLKKGTGPNDLIATVADQRFTFPSLAELPAGSTATFMLETQAVKSGSARLSTTVKSREITSALKDEQATQILGQR</sequence>
<feature type="compositionally biased region" description="Polar residues" evidence="1">
    <location>
        <begin position="43"/>
        <end position="56"/>
    </location>
</feature>
<dbReference type="RefSeq" id="WP_149113813.1">
    <property type="nucleotide sequence ID" value="NZ_CP042425.1"/>
</dbReference>
<dbReference type="InterPro" id="IPR013783">
    <property type="entry name" value="Ig-like_fold"/>
</dbReference>